<evidence type="ECO:0000256" key="7">
    <source>
        <dbReference type="SAM" id="Phobius"/>
    </source>
</evidence>
<organism evidence="9 10">
    <name type="scientific">Nocardioides plantarum</name>
    <dbReference type="NCBI Taxonomy" id="29299"/>
    <lineage>
        <taxon>Bacteria</taxon>
        <taxon>Bacillati</taxon>
        <taxon>Actinomycetota</taxon>
        <taxon>Actinomycetes</taxon>
        <taxon>Propionibacteriales</taxon>
        <taxon>Nocardioidaceae</taxon>
        <taxon>Nocardioides</taxon>
    </lineage>
</organism>
<feature type="transmembrane region" description="Helical" evidence="7">
    <location>
        <begin position="480"/>
        <end position="506"/>
    </location>
</feature>
<gene>
    <name evidence="9" type="ORF">ACFFRI_02165</name>
</gene>
<feature type="transmembrane region" description="Helical" evidence="7">
    <location>
        <begin position="881"/>
        <end position="899"/>
    </location>
</feature>
<dbReference type="PANTHER" id="PTHR30250:SF10">
    <property type="entry name" value="LIPOPOLYSACCHARIDE BIOSYNTHESIS PROTEIN WZXC"/>
    <property type="match status" value="1"/>
</dbReference>
<protein>
    <submittedName>
        <fullName evidence="9">Oligosaccharide flippase family protein</fullName>
    </submittedName>
</protein>
<feature type="transmembrane region" description="Helical" evidence="7">
    <location>
        <begin position="753"/>
        <end position="774"/>
    </location>
</feature>
<comment type="caution">
    <text evidence="9">The sequence shown here is derived from an EMBL/GenBank/DDBJ whole genome shotgun (WGS) entry which is preliminary data.</text>
</comment>
<feature type="transmembrane region" description="Helical" evidence="7">
    <location>
        <begin position="664"/>
        <end position="683"/>
    </location>
</feature>
<feature type="transmembrane region" description="Helical" evidence="7">
    <location>
        <begin position="844"/>
        <end position="869"/>
    </location>
</feature>
<dbReference type="Pfam" id="PF01636">
    <property type="entry name" value="APH"/>
    <property type="match status" value="1"/>
</dbReference>
<dbReference type="RefSeq" id="WP_170215455.1">
    <property type="nucleotide sequence ID" value="NZ_JBHMDG010000002.1"/>
</dbReference>
<name>A0ABV5K7I8_9ACTN</name>
<feature type="transmembrane region" description="Helical" evidence="7">
    <location>
        <begin position="720"/>
        <end position="741"/>
    </location>
</feature>
<dbReference type="InterPro" id="IPR011009">
    <property type="entry name" value="Kinase-like_dom_sf"/>
</dbReference>
<keyword evidence="10" id="KW-1185">Reference proteome</keyword>
<feature type="domain" description="Aminoglycoside phosphotransferase" evidence="8">
    <location>
        <begin position="205"/>
        <end position="329"/>
    </location>
</feature>
<dbReference type="EMBL" id="JBHMDG010000002">
    <property type="protein sequence ID" value="MFB9311835.1"/>
    <property type="molecule type" value="Genomic_DNA"/>
</dbReference>
<evidence type="ECO:0000256" key="2">
    <source>
        <dbReference type="ARBA" id="ARBA00007430"/>
    </source>
</evidence>
<reference evidence="9 10" key="1">
    <citation type="submission" date="2024-09" db="EMBL/GenBank/DDBJ databases">
        <authorList>
            <person name="Sun Q."/>
            <person name="Mori K."/>
        </authorList>
    </citation>
    <scope>NUCLEOTIDE SEQUENCE [LARGE SCALE GENOMIC DNA]</scope>
    <source>
        <strain evidence="9 10">JCM 9626</strain>
    </source>
</reference>
<dbReference type="Pfam" id="PF13440">
    <property type="entry name" value="Polysacc_synt_3"/>
    <property type="match status" value="1"/>
</dbReference>
<keyword evidence="4 7" id="KW-0812">Transmembrane</keyword>
<feature type="transmembrane region" description="Helical" evidence="7">
    <location>
        <begin position="786"/>
        <end position="804"/>
    </location>
</feature>
<evidence type="ECO:0000256" key="4">
    <source>
        <dbReference type="ARBA" id="ARBA00022692"/>
    </source>
</evidence>
<dbReference type="InterPro" id="IPR002575">
    <property type="entry name" value="Aminoglycoside_PTrfase"/>
</dbReference>
<dbReference type="Proteomes" id="UP001589750">
    <property type="component" value="Unassembled WGS sequence"/>
</dbReference>
<evidence type="ECO:0000256" key="5">
    <source>
        <dbReference type="ARBA" id="ARBA00022989"/>
    </source>
</evidence>
<keyword evidence="5 7" id="KW-1133">Transmembrane helix</keyword>
<keyword evidence="6 7" id="KW-0472">Membrane</keyword>
<sequence length="916" mass="94575">MRALLPADPGRCWVGADPATEAVLSAMLAAARVAEVGWPADGTADLVVVDERRHDVEVAARALAPGGTLAVLGSRGPWSVYPDTDRPELLWRAGWPVHPATDLVGWARRRAGLSRPRGAPHLEIRTGLSGPPPRSLADRVVADLAAATGRPGRLVGVIAAGQTVLRVRHDDGGGDIAVRIRLRALDHPPDLAAVVAGEVPGLLSVLPQVVARGHTAGHAWTASRWVGADRPSLVGRRDVETRRRLAADTIEILQAHPTGTTAPGWARSWADTADQLSADLRAEWAGVMQAAENAVVTAWCHGDLWPGNVAVDGDTGVTLDWDNASPDAPAGLDRLLVGPLAAGGEAHRWVHEVLRHVDEPELLDASPVGGRAWSAWDRPHRLALAVAAVVLQLRNRSALGDGGALVAEAARAVADVRHPPAVVTAAAAEEPDPGGSTGTMAGRTARGALWLAVNGIVVKSSQTVVLLILAAVLAPQALGLVALGTLVANVSVVLSSLGTASALVFWRGDVQRAARTAVTLAIVTGVALGSLIWATAPWLADAMGAEDGGARVIRGLVLTLPFVTVSAVTNELLRRRLAFLRRIIPDTTASVLGAVVAIGLALGGSGVMALVVGQVVQAVATLLLSWCVHPPVRPGWSTADAKGLLSYGGPLAGANLLQLVQLNVDYIVVSVVLGAAALGQYSLAFRLAFMPYLMIAVVIGGAAFPYLCRLTGARLAEASATVMAATVTIVTPVCLGIAMLADHLVLLGRKWSDGVPVVALLAGYAWMLVFGTLAQTSLSAAGRTGVAMGLRLAHLVFLVVGLALVSRQGIVAVGASQLVAATLAALLALWLLRRVVTGFSAYAVARQLGPVAVAAAVMALAMLGLRILLNSRHVDVSAATLVLGAVVGIVAYALPLAALDRDRVVGLGQLLKGGTR</sequence>
<evidence type="ECO:0000256" key="1">
    <source>
        <dbReference type="ARBA" id="ARBA00004651"/>
    </source>
</evidence>
<evidence type="ECO:0000256" key="6">
    <source>
        <dbReference type="ARBA" id="ARBA00023136"/>
    </source>
</evidence>
<dbReference type="Gene3D" id="3.90.1200.10">
    <property type="match status" value="1"/>
</dbReference>
<comment type="similarity">
    <text evidence="2">Belongs to the polysaccharide synthase family.</text>
</comment>
<accession>A0ABV5K7I8</accession>
<evidence type="ECO:0000256" key="3">
    <source>
        <dbReference type="ARBA" id="ARBA00022475"/>
    </source>
</evidence>
<comment type="subcellular location">
    <subcellularLocation>
        <location evidence="1">Cell membrane</location>
        <topology evidence="1">Multi-pass membrane protein</topology>
    </subcellularLocation>
</comment>
<dbReference type="InterPro" id="IPR050833">
    <property type="entry name" value="Poly_Biosynth_Transport"/>
</dbReference>
<feature type="transmembrane region" description="Helical" evidence="7">
    <location>
        <begin position="552"/>
        <end position="571"/>
    </location>
</feature>
<evidence type="ECO:0000313" key="10">
    <source>
        <dbReference type="Proteomes" id="UP001589750"/>
    </source>
</evidence>
<feature type="transmembrane region" description="Helical" evidence="7">
    <location>
        <begin position="518"/>
        <end position="540"/>
    </location>
</feature>
<evidence type="ECO:0000313" key="9">
    <source>
        <dbReference type="EMBL" id="MFB9311835.1"/>
    </source>
</evidence>
<dbReference type="PANTHER" id="PTHR30250">
    <property type="entry name" value="PST FAMILY PREDICTED COLANIC ACID TRANSPORTER"/>
    <property type="match status" value="1"/>
</dbReference>
<feature type="transmembrane region" description="Helical" evidence="7">
    <location>
        <begin position="583"/>
        <end position="602"/>
    </location>
</feature>
<feature type="transmembrane region" description="Helical" evidence="7">
    <location>
        <begin position="689"/>
        <end position="708"/>
    </location>
</feature>
<dbReference type="SUPFAM" id="SSF56112">
    <property type="entry name" value="Protein kinase-like (PK-like)"/>
    <property type="match status" value="1"/>
</dbReference>
<feature type="transmembrane region" description="Helical" evidence="7">
    <location>
        <begin position="810"/>
        <end position="832"/>
    </location>
</feature>
<evidence type="ECO:0000259" key="8">
    <source>
        <dbReference type="Pfam" id="PF01636"/>
    </source>
</evidence>
<keyword evidence="3" id="KW-1003">Cell membrane</keyword>
<proteinExistence type="inferred from homology"/>